<comment type="subunit">
    <text evidence="15">Homotetramer. Interacts with PCTP.</text>
</comment>
<dbReference type="GO" id="GO:0005819">
    <property type="term" value="C:spindle"/>
    <property type="evidence" value="ECO:0007669"/>
    <property type="project" value="UniProtKB-SubCell"/>
</dbReference>
<dbReference type="SUPFAM" id="SSF54637">
    <property type="entry name" value="Thioesterase/thiol ester dehydrase-isomerase"/>
    <property type="match status" value="1"/>
</dbReference>
<dbReference type="GO" id="GO:0005829">
    <property type="term" value="C:cytosol"/>
    <property type="evidence" value="ECO:0007669"/>
    <property type="project" value="UniProtKB-SubCell"/>
</dbReference>
<evidence type="ECO:0000259" key="19">
    <source>
        <dbReference type="Pfam" id="PF03061"/>
    </source>
</evidence>
<keyword evidence="10" id="KW-0496">Mitochondrion</keyword>
<evidence type="ECO:0000256" key="2">
    <source>
        <dbReference type="ARBA" id="ARBA00004173"/>
    </source>
</evidence>
<dbReference type="EMBL" id="MVGT01002174">
    <property type="protein sequence ID" value="OVA09163.1"/>
    <property type="molecule type" value="Genomic_DNA"/>
</dbReference>
<evidence type="ECO:0000256" key="7">
    <source>
        <dbReference type="ARBA" id="ARBA00022801"/>
    </source>
</evidence>
<dbReference type="OrthoDB" id="46529at2759"/>
<comment type="similarity">
    <text evidence="5">Belongs to the thioesterase PaaI family.</text>
</comment>
<dbReference type="FunFam" id="3.10.129.10:FF:000021">
    <property type="entry name" value="Acyl-coenzyme A thioesterase 13"/>
    <property type="match status" value="1"/>
</dbReference>
<evidence type="ECO:0000256" key="16">
    <source>
        <dbReference type="ARBA" id="ARBA00067273"/>
    </source>
</evidence>
<organism evidence="20 21">
    <name type="scientific">Macleaya cordata</name>
    <name type="common">Five-seeded plume-poppy</name>
    <name type="synonym">Bocconia cordata</name>
    <dbReference type="NCBI Taxonomy" id="56857"/>
    <lineage>
        <taxon>Eukaryota</taxon>
        <taxon>Viridiplantae</taxon>
        <taxon>Streptophyta</taxon>
        <taxon>Embryophyta</taxon>
        <taxon>Tracheophyta</taxon>
        <taxon>Spermatophyta</taxon>
        <taxon>Magnoliopsida</taxon>
        <taxon>Ranunculales</taxon>
        <taxon>Papaveraceae</taxon>
        <taxon>Papaveroideae</taxon>
        <taxon>Macleaya</taxon>
    </lineage>
</organism>
<feature type="domain" description="Thioesterase" evidence="19">
    <location>
        <begin position="93"/>
        <end position="144"/>
    </location>
</feature>
<evidence type="ECO:0000256" key="3">
    <source>
        <dbReference type="ARBA" id="ARBA00004186"/>
    </source>
</evidence>
<keyword evidence="8" id="KW-0007">Acetylation</keyword>
<evidence type="ECO:0000256" key="1">
    <source>
        <dbReference type="ARBA" id="ARBA00004123"/>
    </source>
</evidence>
<comment type="subcellular location">
    <subcellularLocation>
        <location evidence="3">Cytoplasm</location>
        <location evidence="3">Cytoskeleton</location>
        <location evidence="3">Spindle</location>
    </subcellularLocation>
    <subcellularLocation>
        <location evidence="4">Cytoplasm</location>
        <location evidence="4">Cytosol</location>
    </subcellularLocation>
    <subcellularLocation>
        <location evidence="2">Mitochondrion</location>
    </subcellularLocation>
    <subcellularLocation>
        <location evidence="1">Nucleus</location>
    </subcellularLocation>
</comment>
<keyword evidence="7" id="KW-0378">Hydrolase</keyword>
<evidence type="ECO:0000256" key="13">
    <source>
        <dbReference type="ARBA" id="ARBA00052976"/>
    </source>
</evidence>
<comment type="caution">
    <text evidence="20">The sequence shown here is derived from an EMBL/GenBank/DDBJ whole genome shotgun (WGS) entry which is preliminary data.</text>
</comment>
<dbReference type="STRING" id="56857.A0A200QFD9"/>
<evidence type="ECO:0000256" key="15">
    <source>
        <dbReference type="ARBA" id="ARBA00064709"/>
    </source>
</evidence>
<evidence type="ECO:0000256" key="6">
    <source>
        <dbReference type="ARBA" id="ARBA00022490"/>
    </source>
</evidence>
<dbReference type="InParanoid" id="A0A200QFD9"/>
<dbReference type="AlphaFoldDB" id="A0A200QFD9"/>
<evidence type="ECO:0000313" key="21">
    <source>
        <dbReference type="Proteomes" id="UP000195402"/>
    </source>
</evidence>
<dbReference type="InterPro" id="IPR006683">
    <property type="entry name" value="Thioestr_dom"/>
</dbReference>
<evidence type="ECO:0000256" key="14">
    <source>
        <dbReference type="ARBA" id="ARBA00058205"/>
    </source>
</evidence>
<keyword evidence="6" id="KW-0963">Cytoplasm</keyword>
<evidence type="ECO:0000256" key="12">
    <source>
        <dbReference type="ARBA" id="ARBA00023242"/>
    </source>
</evidence>
<name>A0A200QFD9_MACCD</name>
<dbReference type="Pfam" id="PF03061">
    <property type="entry name" value="4HBT"/>
    <property type="match status" value="1"/>
</dbReference>
<dbReference type="Gene3D" id="3.10.129.10">
    <property type="entry name" value="Hotdog Thioesterase"/>
    <property type="match status" value="1"/>
</dbReference>
<keyword evidence="21" id="KW-1185">Reference proteome</keyword>
<keyword evidence="12" id="KW-0539">Nucleus</keyword>
<sequence length="183" mass="20210">MNLFPRNTFPCYQTQLSMYDRGNRIHEPEEFAKREVRNIAESVSRLTVYPHRVGFEKSFFEDFALGSIRVDRVEPGLVSCTFKVPPRLTDGSGNLSKGAIASLVDEIGAAAVHVDGHPMKVSVDMSISYLSTAKANDELEITSRGLGQKRGYFGTIVLLKNKGTGEVIAEGRHSLFCKIASKI</sequence>
<dbReference type="OMA" id="PRNTFPC"/>
<dbReference type="InterPro" id="IPR039298">
    <property type="entry name" value="ACOT13"/>
</dbReference>
<dbReference type="InterPro" id="IPR029069">
    <property type="entry name" value="HotDog_dom_sf"/>
</dbReference>
<dbReference type="GO" id="GO:0047617">
    <property type="term" value="F:fatty acyl-CoA hydrolase activity"/>
    <property type="evidence" value="ECO:0007669"/>
    <property type="project" value="InterPro"/>
</dbReference>
<dbReference type="PANTHER" id="PTHR21660:SF8">
    <property type="entry name" value="OS02G0521700 PROTEIN"/>
    <property type="match status" value="1"/>
</dbReference>
<dbReference type="GO" id="GO:0006629">
    <property type="term" value="P:lipid metabolic process"/>
    <property type="evidence" value="ECO:0007669"/>
    <property type="project" value="UniProtKB-KW"/>
</dbReference>
<evidence type="ECO:0000313" key="20">
    <source>
        <dbReference type="EMBL" id="OVA09163.1"/>
    </source>
</evidence>
<evidence type="ECO:0000256" key="10">
    <source>
        <dbReference type="ARBA" id="ARBA00023128"/>
    </source>
</evidence>
<keyword evidence="11" id="KW-0206">Cytoskeleton</keyword>
<evidence type="ECO:0000256" key="4">
    <source>
        <dbReference type="ARBA" id="ARBA00004514"/>
    </source>
</evidence>
<accession>A0A200QFD9</accession>
<dbReference type="CDD" id="cd03443">
    <property type="entry name" value="PaaI_thioesterase"/>
    <property type="match status" value="1"/>
</dbReference>
<dbReference type="GO" id="GO:0005739">
    <property type="term" value="C:mitochondrion"/>
    <property type="evidence" value="ECO:0007669"/>
    <property type="project" value="UniProtKB-SubCell"/>
</dbReference>
<dbReference type="GO" id="GO:0005634">
    <property type="term" value="C:nucleus"/>
    <property type="evidence" value="ECO:0007669"/>
    <property type="project" value="UniProtKB-SubCell"/>
</dbReference>
<protein>
    <recommendedName>
        <fullName evidence="16">Acyl-coenzyme A thioesterase 13</fullName>
    </recommendedName>
    <alternativeName>
        <fullName evidence="17">Hotdog-fold thioesterase superfamily member 2</fullName>
    </alternativeName>
    <alternativeName>
        <fullName evidence="18">Thioesterase superfamily member 2</fullName>
    </alternativeName>
</protein>
<evidence type="ECO:0000256" key="17">
    <source>
        <dbReference type="ARBA" id="ARBA00081533"/>
    </source>
</evidence>
<dbReference type="Proteomes" id="UP000195402">
    <property type="component" value="Unassembled WGS sequence"/>
</dbReference>
<evidence type="ECO:0000256" key="18">
    <source>
        <dbReference type="ARBA" id="ARBA00083956"/>
    </source>
</evidence>
<proteinExistence type="inferred from homology"/>
<evidence type="ECO:0000256" key="9">
    <source>
        <dbReference type="ARBA" id="ARBA00023098"/>
    </source>
</evidence>
<gene>
    <name evidence="20" type="ORF">BVC80_6637g3</name>
</gene>
<comment type="function">
    <text evidence="14">Catalyzes the hydrolysis of acyl-CoAs into free fatty acids and coenzyme A (CoASH), regulating their respective intracellular levels. Has acyl-CoA thioesterase activity towards medium (C12) and long-chain (C18) fatty acyl-CoA substrates. Can also hydrolyze 3-hydroxyphenylacetyl-CoA and 3,4-dihydroxyphenylacetyl-CoA (in vitro). May play a role in controlling adaptive thermogenesis.</text>
</comment>
<comment type="catalytic activity">
    <reaction evidence="13">
        <text>a fatty acyl-CoA + H2O = a fatty acid + CoA + H(+)</text>
        <dbReference type="Rhea" id="RHEA:16781"/>
        <dbReference type="ChEBI" id="CHEBI:15377"/>
        <dbReference type="ChEBI" id="CHEBI:15378"/>
        <dbReference type="ChEBI" id="CHEBI:28868"/>
        <dbReference type="ChEBI" id="CHEBI:57287"/>
        <dbReference type="ChEBI" id="CHEBI:77636"/>
    </reaction>
    <physiologicalReaction direction="left-to-right" evidence="13">
        <dbReference type="Rhea" id="RHEA:16782"/>
    </physiologicalReaction>
</comment>
<evidence type="ECO:0000256" key="8">
    <source>
        <dbReference type="ARBA" id="ARBA00022990"/>
    </source>
</evidence>
<reference evidence="20 21" key="1">
    <citation type="journal article" date="2017" name="Mol. Plant">
        <title>The Genome of Medicinal Plant Macleaya cordata Provides New Insights into Benzylisoquinoline Alkaloids Metabolism.</title>
        <authorList>
            <person name="Liu X."/>
            <person name="Liu Y."/>
            <person name="Huang P."/>
            <person name="Ma Y."/>
            <person name="Qing Z."/>
            <person name="Tang Q."/>
            <person name="Cao H."/>
            <person name="Cheng P."/>
            <person name="Zheng Y."/>
            <person name="Yuan Z."/>
            <person name="Zhou Y."/>
            <person name="Liu J."/>
            <person name="Tang Z."/>
            <person name="Zhuo Y."/>
            <person name="Zhang Y."/>
            <person name="Yu L."/>
            <person name="Huang J."/>
            <person name="Yang P."/>
            <person name="Peng Q."/>
            <person name="Zhang J."/>
            <person name="Jiang W."/>
            <person name="Zhang Z."/>
            <person name="Lin K."/>
            <person name="Ro D.K."/>
            <person name="Chen X."/>
            <person name="Xiong X."/>
            <person name="Shang Y."/>
            <person name="Huang S."/>
            <person name="Zeng J."/>
        </authorList>
    </citation>
    <scope>NUCLEOTIDE SEQUENCE [LARGE SCALE GENOMIC DNA]</scope>
    <source>
        <strain evidence="21">cv. BLH2017</strain>
        <tissue evidence="20">Root</tissue>
    </source>
</reference>
<evidence type="ECO:0000256" key="5">
    <source>
        <dbReference type="ARBA" id="ARBA00008324"/>
    </source>
</evidence>
<dbReference type="FunCoup" id="A0A200QFD9">
    <property type="interactions" value="126"/>
</dbReference>
<keyword evidence="9" id="KW-0443">Lipid metabolism</keyword>
<evidence type="ECO:0000256" key="11">
    <source>
        <dbReference type="ARBA" id="ARBA00023212"/>
    </source>
</evidence>
<dbReference type="PANTHER" id="PTHR21660">
    <property type="entry name" value="THIOESTERASE SUPERFAMILY MEMBER-RELATED"/>
    <property type="match status" value="1"/>
</dbReference>